<evidence type="ECO:0000313" key="1">
    <source>
        <dbReference type="EMBL" id="MCC9016350.1"/>
    </source>
</evidence>
<dbReference type="RefSeq" id="WP_229998370.1">
    <property type="nucleotide sequence ID" value="NZ_JAJJMN010000001.1"/>
</dbReference>
<proteinExistence type="predicted"/>
<protein>
    <submittedName>
        <fullName evidence="1">Uncharacterized protein</fullName>
    </submittedName>
</protein>
<dbReference type="EMBL" id="JAJJMN010000001">
    <property type="protein sequence ID" value="MCC9016350.1"/>
    <property type="molecule type" value="Genomic_DNA"/>
</dbReference>
<dbReference type="Proteomes" id="UP001430700">
    <property type="component" value="Unassembled WGS sequence"/>
</dbReference>
<accession>A0ABS8LUV9</accession>
<organism evidence="1 2">
    <name type="scientific">Flavobacterium lipolyticum</name>
    <dbReference type="NCBI Taxonomy" id="2893754"/>
    <lineage>
        <taxon>Bacteria</taxon>
        <taxon>Pseudomonadati</taxon>
        <taxon>Bacteroidota</taxon>
        <taxon>Flavobacteriia</taxon>
        <taxon>Flavobacteriales</taxon>
        <taxon>Flavobacteriaceae</taxon>
        <taxon>Flavobacterium</taxon>
    </lineage>
</organism>
<reference evidence="1" key="1">
    <citation type="submission" date="2021-11" db="EMBL/GenBank/DDBJ databases">
        <title>Description of novel Flavobacterium species.</title>
        <authorList>
            <person name="Saticioglu I.B."/>
            <person name="Ay H."/>
            <person name="Altun S."/>
            <person name="Duman M."/>
        </authorList>
    </citation>
    <scope>NUCLEOTIDE SEQUENCE</scope>
    <source>
        <strain evidence="1">F-126</strain>
    </source>
</reference>
<keyword evidence="2" id="KW-1185">Reference proteome</keyword>
<evidence type="ECO:0000313" key="2">
    <source>
        <dbReference type="Proteomes" id="UP001430700"/>
    </source>
</evidence>
<gene>
    <name evidence="1" type="ORF">LNQ34_01000</name>
</gene>
<name>A0ABS8LUV9_9FLAO</name>
<sequence length="53" mass="6085">MNKVCNIVLEEKHSRHTVAEEQESTIIEYRSAVLEAKRGEVTQMNGFLIRPQA</sequence>
<comment type="caution">
    <text evidence="1">The sequence shown here is derived from an EMBL/GenBank/DDBJ whole genome shotgun (WGS) entry which is preliminary data.</text>
</comment>